<dbReference type="InterPro" id="IPR008279">
    <property type="entry name" value="PEP-util_enz_mobile_dom"/>
</dbReference>
<keyword evidence="19" id="KW-1185">Reference proteome</keyword>
<comment type="catalytic activity">
    <reaction evidence="11">
        <text>pyruvate + phosphate + ATP = phosphoenolpyruvate + AMP + diphosphate + H(+)</text>
        <dbReference type="Rhea" id="RHEA:10756"/>
        <dbReference type="ChEBI" id="CHEBI:15361"/>
        <dbReference type="ChEBI" id="CHEBI:15378"/>
        <dbReference type="ChEBI" id="CHEBI:30616"/>
        <dbReference type="ChEBI" id="CHEBI:33019"/>
        <dbReference type="ChEBI" id="CHEBI:43474"/>
        <dbReference type="ChEBI" id="CHEBI:58702"/>
        <dbReference type="ChEBI" id="CHEBI:456215"/>
        <dbReference type="EC" id="2.7.9.1"/>
    </reaction>
</comment>
<dbReference type="PROSITE" id="PS00742">
    <property type="entry name" value="PEP_ENZYMES_2"/>
    <property type="match status" value="1"/>
</dbReference>
<dbReference type="SUPFAM" id="SSF56059">
    <property type="entry name" value="Glutathione synthetase ATP-binding domain-like"/>
    <property type="match status" value="1"/>
</dbReference>
<sequence>MASTLMKRMLIRTTPTPDVFNQMVVFKGKYVDQIDIVSGNRSLFHLSSRVQVGKDWHTTKCSFSNPNSKGHEPPLHGQSLVQAILTPVSDPTPTTKKRVFTFGKGKSEGNKGMKSLLGGKGANLAEMATIGLSVPPGLTISTEACQEYQQNGKKLSEGLWEEILQGLEIVEKEMGAILGDPSKPLLLSVRSGAAISMPGMMDTVLNLGLNDEVVAGLAAKSGDRFAYDSYRRFLDMFGDVVMGISHSAFEERLEMMKETKRAKLDTDLTASDLKELVEQYKKVYTENKGEEFPSDPKKQLQLAVNAVFDSWDSPRANKYRSINQITGLKGTAVNIQCMVFGNMGNTSGTGVLFTRNPSTGEKKLYGEFLINAQGEDVVAGIRTPEDIDMMKNCMPEAYKELVENCEILERHYRDMMDIEFTVQENRLWMLQCRSGKRTGKGAVKIAVDMVNEGLVDIRSAIKMVEPQHLDQLLHPQFEDPSSYKDKVVATGLPASPGAAVGQVVFNAEDAESWHTQGKNVILVRMETSPEDVGGMHAAAGILTARGGMTSHAAVVARGWGKCCVSGCSEIRVNDSEKVLVIGGVVIKEGEWLSLNGSTGEVILGKQPLSPPALSGDLETFMSWADKIRHLKVMANADTPEDAVTARNNGAEGIGLCRTEHMFFASDDRIKAVRKMIMAITPEQRKEALNLLLPYQRADFEGIFRAMDGLPVTIRLLDPPLHEFLPEGDLEQIVSDLTADTGMTEDEVFSRIEKLSEVNPMLGFRGCRLGISYPELTEMQARAIFQAAVSMSNQGVAVLPEIMVPLVGTPQELGHQASLIRNVAKRVFSEMGSSLNYKVGTMIEIPRAALVADEIAMEAEFFSFGTNDLTQMTFGYSRDDVGKFLPVYLSKGVLQSDPFEVLDQKGVGQLIKMATEKGRRARPNLKVGICGEHGGEPTSVTFFAEAGLDYVSCSPFRVPIARLAAAQVAV</sequence>
<dbReference type="PROSITE" id="PS00370">
    <property type="entry name" value="PEP_ENZYMES_PHOS_SITE"/>
    <property type="match status" value="1"/>
</dbReference>
<dbReference type="NCBIfam" id="TIGR01828">
    <property type="entry name" value="pyru_phos_dikin"/>
    <property type="match status" value="1"/>
</dbReference>
<dbReference type="FunFam" id="3.50.30.10:FF:000009">
    <property type="entry name" value="Pyruvate, phosphate dikinase, chloroplastic"/>
    <property type="match status" value="1"/>
</dbReference>
<comment type="similarity">
    <text evidence="2">Belongs to the PEP-utilizing enzyme family.</text>
</comment>
<dbReference type="InterPro" id="IPR040442">
    <property type="entry name" value="Pyrv_kinase-like_dom_sf"/>
</dbReference>
<dbReference type="InterPro" id="IPR018274">
    <property type="entry name" value="PEP_util_AS"/>
</dbReference>
<feature type="domain" description="Pyruvate phosphate dikinase AMP/ATP-binding" evidence="16">
    <location>
        <begin position="398"/>
        <end position="452"/>
    </location>
</feature>
<evidence type="ECO:0000259" key="17">
    <source>
        <dbReference type="Pfam" id="PF02896"/>
    </source>
</evidence>
<comment type="caution">
    <text evidence="18">The sequence shown here is derived from an EMBL/GenBank/DDBJ whole genome shotgun (WGS) entry which is preliminary data.</text>
</comment>
<keyword evidence="10 14" id="KW-0460">Magnesium</keyword>
<dbReference type="InterPro" id="IPR036637">
    <property type="entry name" value="Phosphohistidine_dom_sf"/>
</dbReference>
<dbReference type="Gene3D" id="3.30.470.20">
    <property type="entry name" value="ATP-grasp fold, B domain"/>
    <property type="match status" value="1"/>
</dbReference>
<dbReference type="InterPro" id="IPR023151">
    <property type="entry name" value="PEP_util_CS"/>
</dbReference>
<dbReference type="SUPFAM" id="SSF51621">
    <property type="entry name" value="Phosphoenolpyruvate/pyruvate domain"/>
    <property type="match status" value="1"/>
</dbReference>
<dbReference type="Gene3D" id="1.10.189.10">
    <property type="entry name" value="Pyruvate Phosphate Dikinase, domain 2"/>
    <property type="match status" value="1"/>
</dbReference>
<dbReference type="Proteomes" id="UP000187406">
    <property type="component" value="Unassembled WGS sequence"/>
</dbReference>
<name>A0A1Q3B5S1_CEPFO</name>
<reference evidence="19" key="1">
    <citation type="submission" date="2016-04" db="EMBL/GenBank/DDBJ databases">
        <title>Cephalotus genome sequencing.</title>
        <authorList>
            <person name="Fukushima K."/>
            <person name="Hasebe M."/>
            <person name="Fang X."/>
        </authorList>
    </citation>
    <scope>NUCLEOTIDE SEQUENCE [LARGE SCALE GENOMIC DNA]</scope>
    <source>
        <strain evidence="19">cv. St1</strain>
    </source>
</reference>
<accession>A0A1Q3B5S1</accession>
<dbReference type="InterPro" id="IPR002192">
    <property type="entry name" value="PPDK_AMP/ATP-bd"/>
</dbReference>
<dbReference type="Pfam" id="PF01326">
    <property type="entry name" value="PPDK_N"/>
    <property type="match status" value="2"/>
</dbReference>
<evidence type="ECO:0000256" key="14">
    <source>
        <dbReference type="PIRSR" id="PIRSR000853-3"/>
    </source>
</evidence>
<feature type="binding site" evidence="13">
    <location>
        <position position="864"/>
    </location>
    <ligand>
        <name>substrate</name>
    </ligand>
</feature>
<protein>
    <recommendedName>
        <fullName evidence="3">pyruvate, phosphate dikinase</fullName>
        <ecNumber evidence="3">2.7.9.1</ecNumber>
    </recommendedName>
</protein>
<feature type="active site" description="Proton donor" evidence="12">
    <location>
        <position position="929"/>
    </location>
</feature>
<evidence type="ECO:0000256" key="3">
    <source>
        <dbReference type="ARBA" id="ARBA00011994"/>
    </source>
</evidence>
<feature type="domain" description="Pyruvate phosphate dikinase AMP/ATP-binding" evidence="16">
    <location>
        <begin position="161"/>
        <end position="391"/>
    </location>
</feature>
<feature type="binding site" evidence="13">
    <location>
        <position position="714"/>
    </location>
    <ligand>
        <name>substrate</name>
    </ligand>
</feature>
<evidence type="ECO:0000259" key="15">
    <source>
        <dbReference type="Pfam" id="PF00391"/>
    </source>
</evidence>
<evidence type="ECO:0000256" key="9">
    <source>
        <dbReference type="ARBA" id="ARBA00022840"/>
    </source>
</evidence>
<evidence type="ECO:0000256" key="5">
    <source>
        <dbReference type="ARBA" id="ARBA00022679"/>
    </source>
</evidence>
<evidence type="ECO:0000259" key="16">
    <source>
        <dbReference type="Pfam" id="PF01326"/>
    </source>
</evidence>
<keyword evidence="4" id="KW-0602">Photosynthesis</keyword>
<dbReference type="InterPro" id="IPR015813">
    <property type="entry name" value="Pyrv/PenolPyrv_kinase-like_dom"/>
</dbReference>
<evidence type="ECO:0000313" key="19">
    <source>
        <dbReference type="Proteomes" id="UP000187406"/>
    </source>
</evidence>
<comment type="cofactor">
    <cofactor evidence="1 14">
        <name>Mg(2+)</name>
        <dbReference type="ChEBI" id="CHEBI:18420"/>
    </cofactor>
</comment>
<dbReference type="GO" id="GO:0015979">
    <property type="term" value="P:photosynthesis"/>
    <property type="evidence" value="ECO:0007669"/>
    <property type="project" value="UniProtKB-KW"/>
</dbReference>
<feature type="binding site" evidence="13">
    <location>
        <position position="657"/>
    </location>
    <ligand>
        <name>substrate</name>
    </ligand>
</feature>
<evidence type="ECO:0000256" key="13">
    <source>
        <dbReference type="PIRSR" id="PIRSR000853-2"/>
    </source>
</evidence>
<dbReference type="GO" id="GO:0005524">
    <property type="term" value="F:ATP binding"/>
    <property type="evidence" value="ECO:0007669"/>
    <property type="project" value="UniProtKB-KW"/>
</dbReference>
<feature type="binding site" evidence="14">
    <location>
        <position position="867"/>
    </location>
    <ligand>
        <name>Mg(2+)</name>
        <dbReference type="ChEBI" id="CHEBI:18420"/>
    </ligand>
</feature>
<dbReference type="FunCoup" id="A0A1Q3B5S1">
    <property type="interactions" value="256"/>
</dbReference>
<evidence type="ECO:0000256" key="7">
    <source>
        <dbReference type="ARBA" id="ARBA00022741"/>
    </source>
</evidence>
<dbReference type="Gene3D" id="3.20.20.60">
    <property type="entry name" value="Phosphoenolpyruvate-binding domains"/>
    <property type="match status" value="1"/>
</dbReference>
<dbReference type="PIRSF" id="PIRSF000853">
    <property type="entry name" value="PPDK"/>
    <property type="match status" value="1"/>
</dbReference>
<evidence type="ECO:0000256" key="11">
    <source>
        <dbReference type="ARBA" id="ARBA00048103"/>
    </source>
</evidence>
<dbReference type="InterPro" id="IPR013815">
    <property type="entry name" value="ATP_grasp_subdomain_1"/>
</dbReference>
<proteinExistence type="inferred from homology"/>
<feature type="binding site" evidence="13">
    <location>
        <position position="865"/>
    </location>
    <ligand>
        <name>substrate</name>
    </ligand>
</feature>
<feature type="active site" description="Tele-phosphohistidine intermediate" evidence="12">
    <location>
        <position position="551"/>
    </location>
</feature>
<dbReference type="EC" id="2.7.9.1" evidence="3"/>
<dbReference type="Gene3D" id="3.30.1490.20">
    <property type="entry name" value="ATP-grasp fold, A domain"/>
    <property type="match status" value="1"/>
</dbReference>
<dbReference type="Pfam" id="PF02896">
    <property type="entry name" value="PEP-utilizers_C"/>
    <property type="match status" value="1"/>
</dbReference>
<dbReference type="PANTHER" id="PTHR22931:SF9">
    <property type="entry name" value="PYRUVATE, PHOSPHATE DIKINASE 1, CHLOROPLASTIC"/>
    <property type="match status" value="1"/>
</dbReference>
<keyword evidence="5" id="KW-0808">Transferase</keyword>
<dbReference type="AlphaFoldDB" id="A0A1Q3B5S1"/>
<evidence type="ECO:0000313" key="18">
    <source>
        <dbReference type="EMBL" id="GAV63357.1"/>
    </source>
</evidence>
<dbReference type="Gene3D" id="1.20.80.30">
    <property type="match status" value="1"/>
</dbReference>
<organism evidence="18 19">
    <name type="scientific">Cephalotus follicularis</name>
    <name type="common">Albany pitcher plant</name>
    <dbReference type="NCBI Taxonomy" id="3775"/>
    <lineage>
        <taxon>Eukaryota</taxon>
        <taxon>Viridiplantae</taxon>
        <taxon>Streptophyta</taxon>
        <taxon>Embryophyta</taxon>
        <taxon>Tracheophyta</taxon>
        <taxon>Spermatophyta</taxon>
        <taxon>Magnoliopsida</taxon>
        <taxon>eudicotyledons</taxon>
        <taxon>Gunneridae</taxon>
        <taxon>Pentapetalae</taxon>
        <taxon>rosids</taxon>
        <taxon>fabids</taxon>
        <taxon>Oxalidales</taxon>
        <taxon>Cephalotaceae</taxon>
        <taxon>Cephalotus</taxon>
    </lineage>
</organism>
<evidence type="ECO:0000256" key="2">
    <source>
        <dbReference type="ARBA" id="ARBA00007837"/>
    </source>
</evidence>
<dbReference type="InParanoid" id="A0A1Q3B5S1"/>
<dbReference type="NCBIfam" id="NF004531">
    <property type="entry name" value="PRK05878.1"/>
    <property type="match status" value="1"/>
</dbReference>
<dbReference type="SUPFAM" id="SSF52009">
    <property type="entry name" value="Phosphohistidine domain"/>
    <property type="match status" value="1"/>
</dbReference>
<evidence type="ECO:0000256" key="6">
    <source>
        <dbReference type="ARBA" id="ARBA00022723"/>
    </source>
</evidence>
<dbReference type="GO" id="GO:0050242">
    <property type="term" value="F:pyruvate, phosphate dikinase activity"/>
    <property type="evidence" value="ECO:0007669"/>
    <property type="project" value="UniProtKB-EC"/>
</dbReference>
<gene>
    <name evidence="18" type="ORF">CFOL_v3_06875</name>
</gene>
<feature type="domain" description="PEP-utilising enzyme C-terminal" evidence="17">
    <location>
        <begin position="614"/>
        <end position="968"/>
    </location>
</feature>
<feature type="binding site" evidence="13">
    <location>
        <position position="866"/>
    </location>
    <ligand>
        <name>substrate</name>
    </ligand>
</feature>
<evidence type="ECO:0000256" key="4">
    <source>
        <dbReference type="ARBA" id="ARBA00022531"/>
    </source>
</evidence>
<keyword evidence="8" id="KW-0418">Kinase</keyword>
<dbReference type="GO" id="GO:0046872">
    <property type="term" value="F:metal ion binding"/>
    <property type="evidence" value="ECO:0007669"/>
    <property type="project" value="UniProtKB-KW"/>
</dbReference>
<feature type="binding site" evidence="13">
    <location>
        <position position="843"/>
    </location>
    <ligand>
        <name>substrate</name>
    </ligand>
</feature>
<dbReference type="FunFam" id="3.30.470.20:FF:000038">
    <property type="entry name" value="Pyruvate, phosphate dikinase, chloroplastic"/>
    <property type="match status" value="1"/>
</dbReference>
<evidence type="ECO:0000256" key="12">
    <source>
        <dbReference type="PIRSR" id="PIRSR000853-1"/>
    </source>
</evidence>
<keyword evidence="6 14" id="KW-0479">Metal-binding</keyword>
<dbReference type="Gene3D" id="3.50.30.10">
    <property type="entry name" value="Phosphohistidine domain"/>
    <property type="match status" value="1"/>
</dbReference>
<feature type="binding site" evidence="13">
    <location>
        <position position="867"/>
    </location>
    <ligand>
        <name>substrate</name>
    </ligand>
</feature>
<keyword evidence="9" id="KW-0067">ATP-binding</keyword>
<dbReference type="GO" id="GO:0016301">
    <property type="term" value="F:kinase activity"/>
    <property type="evidence" value="ECO:0007669"/>
    <property type="project" value="UniProtKB-KW"/>
</dbReference>
<dbReference type="EMBL" id="BDDD01000304">
    <property type="protein sequence ID" value="GAV63357.1"/>
    <property type="molecule type" value="Genomic_DNA"/>
</dbReference>
<feature type="domain" description="PEP-utilising enzyme mobile" evidence="15">
    <location>
        <begin position="518"/>
        <end position="599"/>
    </location>
</feature>
<feature type="binding site" evidence="14">
    <location>
        <position position="843"/>
    </location>
    <ligand>
        <name>Mg(2+)</name>
        <dbReference type="ChEBI" id="CHEBI:18420"/>
    </ligand>
</feature>
<dbReference type="STRING" id="3775.A0A1Q3B5S1"/>
<keyword evidence="7" id="KW-0547">Nucleotide-binding</keyword>
<evidence type="ECO:0000256" key="10">
    <source>
        <dbReference type="ARBA" id="ARBA00022842"/>
    </source>
</evidence>
<dbReference type="FunFam" id="3.20.20.60:FF:000040">
    <property type="entry name" value="Pyruvate, phosphate dikinase, chloroplastic"/>
    <property type="match status" value="1"/>
</dbReference>
<dbReference type="InterPro" id="IPR000121">
    <property type="entry name" value="PEP_util_C"/>
</dbReference>
<dbReference type="OrthoDB" id="6123450at2759"/>
<evidence type="ECO:0000256" key="1">
    <source>
        <dbReference type="ARBA" id="ARBA00001946"/>
    </source>
</evidence>
<dbReference type="Pfam" id="PF00391">
    <property type="entry name" value="PEP-utilizers"/>
    <property type="match status" value="1"/>
</dbReference>
<dbReference type="PANTHER" id="PTHR22931">
    <property type="entry name" value="PHOSPHOENOLPYRUVATE DIKINASE-RELATED"/>
    <property type="match status" value="1"/>
</dbReference>
<evidence type="ECO:0000256" key="8">
    <source>
        <dbReference type="ARBA" id="ARBA00022777"/>
    </source>
</evidence>
<dbReference type="InterPro" id="IPR010121">
    <property type="entry name" value="Pyruvate_phosphate_dikinase"/>
</dbReference>